<sequence>MTSPQGQPPSANGGPPQGPELPPDLPEPIAAPRSSWLPSLVWLVPLIAALVGIALVAKSVIARGPTITISFSTAEGLEPGKTKVKYKDVDIGSVKTIRLSRDHSRVLVSVQLTKEAEDFAVEDTRFWIVRPRIGTSGVTGLGTLLSGAYIGVDAGRSHESQSDFVGLEKPPAVTGDQKGRRFSLHGASLGSIDIGSPIYYRRVQVGQVVGFSLDRDGTGVSIDVFVDAPYDQYVGINSRWWHASGVDLRLDSNGLKLNTQSLATVIIGGLAFQSPPGEPIGTEAPDNTVFSLASTESDAMRAPDGPPLTVVMNFNQSLRGLSVGATVDFRGIELGEVTGIGIKYDPKARDFTMPVTMNLYPDRLGSRFRESIEHGGQEAGRQLLRTLVKHGLRGQLRTGNLLTSQLYVALDMFPKAAPATFDAERNPLELPTVPNALEELQVQVADIARKLDQIPFDQISKNLNGTLQSANGLFKQLDTQLAPQARETLAAAQRTFGAAQSTLQQDSPLQSDMHQALTQLTQTLQTLNALADYLERHPESLLRGKAKDQTQP</sequence>
<dbReference type="Pfam" id="PF02470">
    <property type="entry name" value="MlaD"/>
    <property type="match status" value="3"/>
</dbReference>
<evidence type="ECO:0000256" key="7">
    <source>
        <dbReference type="SAM" id="MobiDB-lite"/>
    </source>
</evidence>
<protein>
    <submittedName>
        <fullName evidence="10">Mammalian cell entry protein</fullName>
    </submittedName>
</protein>
<gene>
    <name evidence="10" type="ORF">C0Z18_02850</name>
</gene>
<dbReference type="Proteomes" id="UP000235616">
    <property type="component" value="Unassembled WGS sequence"/>
</dbReference>
<feature type="domain" description="Mce/MlaD" evidence="9">
    <location>
        <begin position="307"/>
        <end position="411"/>
    </location>
</feature>
<evidence type="ECO:0000256" key="1">
    <source>
        <dbReference type="ARBA" id="ARBA00004533"/>
    </source>
</evidence>
<feature type="transmembrane region" description="Helical" evidence="8">
    <location>
        <begin position="36"/>
        <end position="57"/>
    </location>
</feature>
<evidence type="ECO:0000259" key="9">
    <source>
        <dbReference type="Pfam" id="PF02470"/>
    </source>
</evidence>
<evidence type="ECO:0000256" key="5">
    <source>
        <dbReference type="ARBA" id="ARBA00022989"/>
    </source>
</evidence>
<keyword evidence="3" id="KW-0997">Cell inner membrane</keyword>
<evidence type="ECO:0000313" key="11">
    <source>
        <dbReference type="Proteomes" id="UP000235616"/>
    </source>
</evidence>
<reference evidence="10 11" key="1">
    <citation type="submission" date="2018-01" db="EMBL/GenBank/DDBJ databases">
        <title>Whole genome analyses suggest that Burkholderia sensu lato contains two further novel genera in the rhizoxinica-symbiotica group Mycetohabitans gen. nov., and Trinickia gen. nov.: implications for the evolution of diazotrophy and nodulation in the Burkholderiaceae.</title>
        <authorList>
            <person name="Estrada-de los Santos P."/>
            <person name="Palmer M."/>
            <person name="Chavez-Ramirez B."/>
            <person name="Beukes C."/>
            <person name="Steenkamp E.T."/>
            <person name="Hirsch A.M."/>
            <person name="Manyaka P."/>
            <person name="Maluk M."/>
            <person name="Lafos M."/>
            <person name="Crook M."/>
            <person name="Gross E."/>
            <person name="Simon M.F."/>
            <person name="Bueno dos Reis Junior F."/>
            <person name="Poole P.S."/>
            <person name="Venter S.N."/>
            <person name="James E.K."/>
        </authorList>
    </citation>
    <scope>NUCLEOTIDE SEQUENCE [LARGE SCALE GENOMIC DNA]</scope>
    <source>
        <strain evidence="10 11">GIMN1.004</strain>
    </source>
</reference>
<evidence type="ECO:0000256" key="4">
    <source>
        <dbReference type="ARBA" id="ARBA00022692"/>
    </source>
</evidence>
<proteinExistence type="predicted"/>
<dbReference type="InterPro" id="IPR051800">
    <property type="entry name" value="PqiA-PqiB_transport"/>
</dbReference>
<dbReference type="PANTHER" id="PTHR30462">
    <property type="entry name" value="INTERMEMBRANE TRANSPORT PROTEIN PQIB-RELATED"/>
    <property type="match status" value="1"/>
</dbReference>
<keyword evidence="11" id="KW-1185">Reference proteome</keyword>
<keyword evidence="2" id="KW-1003">Cell membrane</keyword>
<feature type="compositionally biased region" description="Polar residues" evidence="7">
    <location>
        <begin position="1"/>
        <end position="10"/>
    </location>
</feature>
<keyword evidence="5 8" id="KW-1133">Transmembrane helix</keyword>
<keyword evidence="6 8" id="KW-0472">Membrane</keyword>
<dbReference type="OrthoDB" id="9806984at2"/>
<dbReference type="EMBL" id="PNYA01000002">
    <property type="protein sequence ID" value="PMS23161.1"/>
    <property type="molecule type" value="Genomic_DNA"/>
</dbReference>
<feature type="compositionally biased region" description="Pro residues" evidence="7">
    <location>
        <begin position="16"/>
        <end position="26"/>
    </location>
</feature>
<evidence type="ECO:0000313" key="10">
    <source>
        <dbReference type="EMBL" id="PMS23161.1"/>
    </source>
</evidence>
<dbReference type="InterPro" id="IPR003399">
    <property type="entry name" value="Mce/MlaD"/>
</dbReference>
<feature type="region of interest" description="Disordered" evidence="7">
    <location>
        <begin position="1"/>
        <end position="27"/>
    </location>
</feature>
<evidence type="ECO:0000256" key="2">
    <source>
        <dbReference type="ARBA" id="ARBA00022475"/>
    </source>
</evidence>
<evidence type="ECO:0000256" key="3">
    <source>
        <dbReference type="ARBA" id="ARBA00022519"/>
    </source>
</evidence>
<dbReference type="AlphaFoldDB" id="A0A2N7W1A7"/>
<evidence type="ECO:0000256" key="8">
    <source>
        <dbReference type="SAM" id="Phobius"/>
    </source>
</evidence>
<comment type="subcellular location">
    <subcellularLocation>
        <location evidence="1">Cell inner membrane</location>
    </subcellularLocation>
</comment>
<comment type="caution">
    <text evidence="10">The sequence shown here is derived from an EMBL/GenBank/DDBJ whole genome shotgun (WGS) entry which is preliminary data.</text>
</comment>
<evidence type="ECO:0000256" key="6">
    <source>
        <dbReference type="ARBA" id="ARBA00023136"/>
    </source>
</evidence>
<dbReference type="GO" id="GO:0005886">
    <property type="term" value="C:plasma membrane"/>
    <property type="evidence" value="ECO:0007669"/>
    <property type="project" value="UniProtKB-SubCell"/>
</dbReference>
<organism evidence="10 11">
    <name type="scientific">Trinickia dabaoshanensis</name>
    <dbReference type="NCBI Taxonomy" id="564714"/>
    <lineage>
        <taxon>Bacteria</taxon>
        <taxon>Pseudomonadati</taxon>
        <taxon>Pseudomonadota</taxon>
        <taxon>Betaproteobacteria</taxon>
        <taxon>Burkholderiales</taxon>
        <taxon>Burkholderiaceae</taxon>
        <taxon>Trinickia</taxon>
    </lineage>
</organism>
<feature type="domain" description="Mce/MlaD" evidence="9">
    <location>
        <begin position="179"/>
        <end position="238"/>
    </location>
</feature>
<name>A0A2N7W1A7_9BURK</name>
<accession>A0A2N7W1A7</accession>
<dbReference type="RefSeq" id="WP_102643850.1">
    <property type="nucleotide sequence ID" value="NZ_PNYA01000002.1"/>
</dbReference>
<dbReference type="PANTHER" id="PTHR30462:SF0">
    <property type="entry name" value="INTERMEMBRANE TRANSPORT PROTEIN YEBT"/>
    <property type="match status" value="1"/>
</dbReference>
<keyword evidence="4 8" id="KW-0812">Transmembrane</keyword>
<feature type="domain" description="Mce/MlaD" evidence="9">
    <location>
        <begin position="63"/>
        <end position="155"/>
    </location>
</feature>